<comment type="caution">
    <text evidence="2">The sequence shown here is derived from an EMBL/GenBank/DDBJ whole genome shotgun (WGS) entry which is preliminary data.</text>
</comment>
<reference evidence="2 3" key="1">
    <citation type="submission" date="2024-07" db="EMBL/GenBank/DDBJ databases">
        <title>Section-level genome sequencing and comparative genomics of Aspergillus sections Usti and Cavernicolus.</title>
        <authorList>
            <consortium name="Lawrence Berkeley National Laboratory"/>
            <person name="Nybo J.L."/>
            <person name="Vesth T.C."/>
            <person name="Theobald S."/>
            <person name="Frisvad J.C."/>
            <person name="Larsen T.O."/>
            <person name="Kjaerboelling I."/>
            <person name="Rothschild-Mancinelli K."/>
            <person name="Lyhne E.K."/>
            <person name="Kogle M.E."/>
            <person name="Barry K."/>
            <person name="Clum A."/>
            <person name="Na H."/>
            <person name="Ledsgaard L."/>
            <person name="Lin J."/>
            <person name="Lipzen A."/>
            <person name="Kuo A."/>
            <person name="Riley R."/>
            <person name="Mondo S."/>
            <person name="Labutti K."/>
            <person name="Haridas S."/>
            <person name="Pangalinan J."/>
            <person name="Salamov A.A."/>
            <person name="Simmons B.A."/>
            <person name="Magnuson J.K."/>
            <person name="Chen J."/>
            <person name="Drula E."/>
            <person name="Henrissat B."/>
            <person name="Wiebenga A."/>
            <person name="Lubbers R.J."/>
            <person name="Gomes A.C."/>
            <person name="Makela M.R."/>
            <person name="Stajich J."/>
            <person name="Grigoriev I.V."/>
            <person name="Mortensen U.H."/>
            <person name="De Vries R.P."/>
            <person name="Baker S.E."/>
            <person name="Andersen M.R."/>
        </authorList>
    </citation>
    <scope>NUCLEOTIDE SEQUENCE [LARGE SCALE GENOMIC DNA]</scope>
    <source>
        <strain evidence="2 3">CBS 209.92</strain>
    </source>
</reference>
<protein>
    <submittedName>
        <fullName evidence="2">Glycoside hydrolase</fullName>
    </submittedName>
</protein>
<dbReference type="CDD" id="cd11577">
    <property type="entry name" value="GH71"/>
    <property type="match status" value="1"/>
</dbReference>
<dbReference type="EMBL" id="JBFTWV010000083">
    <property type="protein sequence ID" value="KAL2788220.1"/>
    <property type="molecule type" value="Genomic_DNA"/>
</dbReference>
<dbReference type="Gene3D" id="3.20.20.80">
    <property type="entry name" value="Glycosidases"/>
    <property type="match status" value="1"/>
</dbReference>
<evidence type="ECO:0000313" key="2">
    <source>
        <dbReference type="EMBL" id="KAL2788220.1"/>
    </source>
</evidence>
<dbReference type="InterPro" id="IPR005197">
    <property type="entry name" value="Glyco_hydro_71"/>
</dbReference>
<dbReference type="Proteomes" id="UP001610563">
    <property type="component" value="Unassembled WGS sequence"/>
</dbReference>
<evidence type="ECO:0000313" key="3">
    <source>
        <dbReference type="Proteomes" id="UP001610563"/>
    </source>
</evidence>
<gene>
    <name evidence="2" type="ORF">BJX66DRAFT_340496</name>
</gene>
<dbReference type="Pfam" id="PF03659">
    <property type="entry name" value="Glyco_hydro_71"/>
    <property type="match status" value="1"/>
</dbReference>
<accession>A0ABR4FYA6</accession>
<sequence>MAFLLRLAAFAALGLSAVEARAVVAHYMLYRLDPNTDHARRDVREALAVGFDGFAMNMGTPGANWSTSAIDQLFAAAKGTNFGLFFSFDTAQHKILADHFAVLEQYRDHPNYMRAGPDNFPIVSSYGGYANTSDWAHFKSTSDIYLIPNLDDTRPGGGDTGPYYTSPAEQLSQYNDIVDGYFSWESAWPQSIHGPENISSAGDQAVMNFARSTSKSYMMGLSALQYKNLFGDSWYRVGEVNLPQRMGQILEMKPEFTEFMTWNDGGESHYIGNMWPEAYANDLPEILLYANTEQWPHYGWQPLVTSFIKAYKAGVPASQMEPPKGKQAVGALWYRGMLKTCTEKVPRNIDAAVDSVNYAIVLPKRPSKGLQVRVSSGGRVLSTVRANPGLNYGAVPGMRVGRQVLELLDRHGKVLMSATSPSDVTNATECNFNFNVVGLEKERRWH</sequence>
<feature type="chain" id="PRO_5045440786" evidence="1">
    <location>
        <begin position="21"/>
        <end position="446"/>
    </location>
</feature>
<name>A0ABR4FYA6_9EURO</name>
<keyword evidence="2" id="KW-0378">Hydrolase</keyword>
<keyword evidence="1" id="KW-0732">Signal</keyword>
<organism evidence="2 3">
    <name type="scientific">Aspergillus keveii</name>
    <dbReference type="NCBI Taxonomy" id="714993"/>
    <lineage>
        <taxon>Eukaryota</taxon>
        <taxon>Fungi</taxon>
        <taxon>Dikarya</taxon>
        <taxon>Ascomycota</taxon>
        <taxon>Pezizomycotina</taxon>
        <taxon>Eurotiomycetes</taxon>
        <taxon>Eurotiomycetidae</taxon>
        <taxon>Eurotiales</taxon>
        <taxon>Aspergillaceae</taxon>
        <taxon>Aspergillus</taxon>
        <taxon>Aspergillus subgen. Nidulantes</taxon>
    </lineage>
</organism>
<dbReference type="GO" id="GO:0016787">
    <property type="term" value="F:hydrolase activity"/>
    <property type="evidence" value="ECO:0007669"/>
    <property type="project" value="UniProtKB-KW"/>
</dbReference>
<keyword evidence="3" id="KW-1185">Reference proteome</keyword>
<feature type="signal peptide" evidence="1">
    <location>
        <begin position="1"/>
        <end position="20"/>
    </location>
</feature>
<proteinExistence type="predicted"/>
<evidence type="ECO:0000256" key="1">
    <source>
        <dbReference type="SAM" id="SignalP"/>
    </source>
</evidence>